<evidence type="ECO:0000313" key="2">
    <source>
        <dbReference type="EMBL" id="KAJ8793300.1"/>
    </source>
</evidence>
<gene>
    <name evidence="2" type="ORF">J1605_000295</name>
</gene>
<dbReference type="AlphaFoldDB" id="A0AB34HQB3"/>
<proteinExistence type="predicted"/>
<evidence type="ECO:0000313" key="3">
    <source>
        <dbReference type="Proteomes" id="UP001159641"/>
    </source>
</evidence>
<name>A0AB34HQB3_ESCRO</name>
<dbReference type="EMBL" id="JAIQCJ010001016">
    <property type="protein sequence ID" value="KAJ8793300.1"/>
    <property type="molecule type" value="Genomic_DNA"/>
</dbReference>
<keyword evidence="3" id="KW-1185">Reference proteome</keyword>
<sequence length="147" mass="15345">MILPIRTGVETANSWTRLPGRRGGGYDVIAAGRRRQCLRRGSACCDAGSSALKQREFRPAPAPPWWSAHVESRVEMADDLGDEWWENQPAGAASSPGTHSARALAGPPPPPSLPCASARAGAASGGRRALPSGGAHRLGGTRASRSK</sequence>
<accession>A0AB34HQB3</accession>
<feature type="region of interest" description="Disordered" evidence="1">
    <location>
        <begin position="79"/>
        <end position="147"/>
    </location>
</feature>
<evidence type="ECO:0000256" key="1">
    <source>
        <dbReference type="SAM" id="MobiDB-lite"/>
    </source>
</evidence>
<comment type="caution">
    <text evidence="2">The sequence shown here is derived from an EMBL/GenBank/DDBJ whole genome shotgun (WGS) entry which is preliminary data.</text>
</comment>
<protein>
    <submittedName>
        <fullName evidence="2">Uncharacterized protein</fullName>
    </submittedName>
</protein>
<dbReference type="Proteomes" id="UP001159641">
    <property type="component" value="Unassembled WGS sequence"/>
</dbReference>
<reference evidence="2 3" key="1">
    <citation type="submission" date="2022-11" db="EMBL/GenBank/DDBJ databases">
        <title>Whole genome sequence of Eschrichtius robustus ER-17-0199.</title>
        <authorList>
            <person name="Bruniche-Olsen A."/>
            <person name="Black A.N."/>
            <person name="Fields C.J."/>
            <person name="Walden K."/>
            <person name="Dewoody J.A."/>
        </authorList>
    </citation>
    <scope>NUCLEOTIDE SEQUENCE [LARGE SCALE GENOMIC DNA]</scope>
    <source>
        <strain evidence="2">ER-17-0199</strain>
        <tissue evidence="2">Blubber</tissue>
    </source>
</reference>
<organism evidence="2 3">
    <name type="scientific">Eschrichtius robustus</name>
    <name type="common">California gray whale</name>
    <name type="synonym">Eschrichtius gibbosus</name>
    <dbReference type="NCBI Taxonomy" id="9764"/>
    <lineage>
        <taxon>Eukaryota</taxon>
        <taxon>Metazoa</taxon>
        <taxon>Chordata</taxon>
        <taxon>Craniata</taxon>
        <taxon>Vertebrata</taxon>
        <taxon>Euteleostomi</taxon>
        <taxon>Mammalia</taxon>
        <taxon>Eutheria</taxon>
        <taxon>Laurasiatheria</taxon>
        <taxon>Artiodactyla</taxon>
        <taxon>Whippomorpha</taxon>
        <taxon>Cetacea</taxon>
        <taxon>Mysticeti</taxon>
        <taxon>Eschrichtiidae</taxon>
        <taxon>Eschrichtius</taxon>
    </lineage>
</organism>
<feature type="compositionally biased region" description="Low complexity" evidence="1">
    <location>
        <begin position="114"/>
        <end position="135"/>
    </location>
</feature>